<dbReference type="PANTHER" id="PTHR13774:SF17">
    <property type="entry name" value="PHENAZINE BIOSYNTHESIS-LIKE DOMAIN-CONTAINING PROTEIN"/>
    <property type="match status" value="1"/>
</dbReference>
<reference evidence="3 4" key="1">
    <citation type="submission" date="2016-12" db="EMBL/GenBank/DDBJ databases">
        <title>Diversity of luminous bacteria.</title>
        <authorList>
            <person name="Yoshizawa S."/>
            <person name="Kogure K."/>
        </authorList>
    </citation>
    <scope>NUCLEOTIDE SEQUENCE [LARGE SCALE GENOMIC DNA]</scope>
    <source>
        <strain evidence="3 4">LC2-408</strain>
    </source>
</reference>
<name>A0A2S7VPM6_9VIBR</name>
<organism evidence="3 4">
    <name type="scientific">Vibrio chagasii</name>
    <dbReference type="NCBI Taxonomy" id="170679"/>
    <lineage>
        <taxon>Bacteria</taxon>
        <taxon>Pseudomonadati</taxon>
        <taxon>Pseudomonadota</taxon>
        <taxon>Gammaproteobacteria</taxon>
        <taxon>Vibrionales</taxon>
        <taxon>Vibrionaceae</taxon>
        <taxon>Vibrio</taxon>
    </lineage>
</organism>
<evidence type="ECO:0000256" key="2">
    <source>
        <dbReference type="ARBA" id="ARBA00023235"/>
    </source>
</evidence>
<keyword evidence="2" id="KW-0413">Isomerase</keyword>
<protein>
    <submittedName>
        <fullName evidence="3">Phenazine biosynthesis protein</fullName>
    </submittedName>
</protein>
<dbReference type="RefSeq" id="WP_181143963.1">
    <property type="nucleotide sequence ID" value="NZ_MSCI01000001.1"/>
</dbReference>
<proteinExistence type="inferred from homology"/>
<sequence>MKALIYDVFSGESAKGNPCGVVELEQWLADSELLEITHQLAQPITAFVKKSGSQFDIRWFGLDGEINLCGHGSLGAGTDLIERYKFEEVTLNSDYGQVVISRKDGLSRLELPSWNGKSYVEWSDAPIDLSALNQPVVDAFSTRDLVLVLDSEEAVRNFTPDFEQYKKINDLHAVMVTAKSSDDGYVLRYFAPKIGISEDLATGSAQCSLAPYWFDKLGKDKLSVRQLSSAGGYFEVEKGANSSIVVSARVECRQ</sequence>
<dbReference type="EMBL" id="MSCI01000001">
    <property type="protein sequence ID" value="PQJ63865.1"/>
    <property type="molecule type" value="Genomic_DNA"/>
</dbReference>
<dbReference type="GO" id="GO:0016853">
    <property type="term" value="F:isomerase activity"/>
    <property type="evidence" value="ECO:0007669"/>
    <property type="project" value="UniProtKB-KW"/>
</dbReference>
<dbReference type="Proteomes" id="UP000238707">
    <property type="component" value="Unassembled WGS sequence"/>
</dbReference>
<evidence type="ECO:0000313" key="3">
    <source>
        <dbReference type="EMBL" id="PQJ63865.1"/>
    </source>
</evidence>
<dbReference type="InterPro" id="IPR003719">
    <property type="entry name" value="Phenazine_PhzF-like"/>
</dbReference>
<comment type="similarity">
    <text evidence="1">Belongs to the PhzF family.</text>
</comment>
<evidence type="ECO:0000313" key="4">
    <source>
        <dbReference type="Proteomes" id="UP000238707"/>
    </source>
</evidence>
<accession>A0A2S7VPM6</accession>
<evidence type="ECO:0000256" key="1">
    <source>
        <dbReference type="ARBA" id="ARBA00008270"/>
    </source>
</evidence>
<dbReference type="Pfam" id="PF02567">
    <property type="entry name" value="PhzC-PhzF"/>
    <property type="match status" value="1"/>
</dbReference>
<dbReference type="SUPFAM" id="SSF54506">
    <property type="entry name" value="Diaminopimelate epimerase-like"/>
    <property type="match status" value="1"/>
</dbReference>
<gene>
    <name evidence="3" type="ORF">BTO10_03445</name>
</gene>
<dbReference type="GO" id="GO:0005737">
    <property type="term" value="C:cytoplasm"/>
    <property type="evidence" value="ECO:0007669"/>
    <property type="project" value="TreeGrafter"/>
</dbReference>
<dbReference type="PANTHER" id="PTHR13774">
    <property type="entry name" value="PHENAZINE BIOSYNTHESIS PROTEIN"/>
    <property type="match status" value="1"/>
</dbReference>
<dbReference type="PIRSF" id="PIRSF016184">
    <property type="entry name" value="PhzC_PhzF"/>
    <property type="match status" value="1"/>
</dbReference>
<dbReference type="AlphaFoldDB" id="A0A2S7VPM6"/>
<comment type="caution">
    <text evidence="3">The sequence shown here is derived from an EMBL/GenBank/DDBJ whole genome shotgun (WGS) entry which is preliminary data.</text>
</comment>
<dbReference type="Gene3D" id="3.10.310.10">
    <property type="entry name" value="Diaminopimelate Epimerase, Chain A, domain 1"/>
    <property type="match status" value="2"/>
</dbReference>
<keyword evidence="4" id="KW-1185">Reference proteome</keyword>